<evidence type="ECO:0000313" key="6">
    <source>
        <dbReference type="Proteomes" id="UP000663891"/>
    </source>
</evidence>
<dbReference type="EMBL" id="CAJOAZ010001407">
    <property type="protein sequence ID" value="CAF3810666.1"/>
    <property type="molecule type" value="Genomic_DNA"/>
</dbReference>
<dbReference type="Proteomes" id="UP000663881">
    <property type="component" value="Unassembled WGS sequence"/>
</dbReference>
<reference evidence="2" key="1">
    <citation type="submission" date="2021-02" db="EMBL/GenBank/DDBJ databases">
        <authorList>
            <person name="Nowell W R."/>
        </authorList>
    </citation>
    <scope>NUCLEOTIDE SEQUENCE</scope>
</reference>
<dbReference type="OrthoDB" id="10062478at2759"/>
<dbReference type="AlphaFoldDB" id="A0A815D2Q3"/>
<proteinExistence type="predicted"/>
<sequence>MKSGACYDAIVGRFLFWPLDGPVIPDKLTYGKLDNHLFATLNQFVIILSFIENVIFSFEDDAIMEIIEWGNKCKQRSYDERNHDECVSARLGKTVQHVYRIASFLQTIEIGFEICQEYIEHYQSYPPNGFINDDYVNNIADLYHLKYPDQFRLHESHSFRISKDVVVRAIDLVSCNMRQFTLLFDTTYAPKVSAIGRQVIVISPDQQQSLPDNQSSSQHKQFMNSKQRQRHISNFNNIAAAVILFPSVCFTLKQLHRSSVVHNHSGGGLLKEVIKKLLDTDILSVCIRGVKHTSRTTSVYIKRLPLIDNADAEEEFKNILSEYSYMGQPIAIDLYKKSCENVHLEAIGTVQEDVYQLLKRSEYGTRDFLNLLNLPKVTLYFGTSQYGDFDQNNPEENSLDNLSSYINQTGPYSSNPDLQIQDNMFEDVNFLHKEIHNSLNPLNTSNGQRDNNTNIVADHVQDNSSNNMDINGQLSDSNSNIVNVDNEQQDNNSSNTHLAKEKQVDSSNDIFYSPAACRTRSKLKIQDNMLHQKNLSSTHDFTSIVSCSKRKAKLPKRNAKHPKHTVKKS</sequence>
<evidence type="ECO:0000313" key="2">
    <source>
        <dbReference type="EMBL" id="CAF1292378.1"/>
    </source>
</evidence>
<dbReference type="Proteomes" id="UP000663891">
    <property type="component" value="Unassembled WGS sequence"/>
</dbReference>
<evidence type="ECO:0000313" key="4">
    <source>
        <dbReference type="EMBL" id="CAF3810666.1"/>
    </source>
</evidence>
<feature type="region of interest" description="Disordered" evidence="1">
    <location>
        <begin position="207"/>
        <end position="226"/>
    </location>
</feature>
<dbReference type="EMBL" id="CAJOAY010003430">
    <property type="protein sequence ID" value="CAF4021608.1"/>
    <property type="molecule type" value="Genomic_DNA"/>
</dbReference>
<evidence type="ECO:0000256" key="1">
    <source>
        <dbReference type="SAM" id="MobiDB-lite"/>
    </source>
</evidence>
<name>A0A815D2Q3_9BILA</name>
<feature type="region of interest" description="Disordered" evidence="1">
    <location>
        <begin position="548"/>
        <end position="569"/>
    </location>
</feature>
<dbReference type="Proteomes" id="UP000663844">
    <property type="component" value="Unassembled WGS sequence"/>
</dbReference>
<evidence type="ECO:0000313" key="3">
    <source>
        <dbReference type="EMBL" id="CAF1476124.1"/>
    </source>
</evidence>
<accession>A0A815D2Q3</accession>
<protein>
    <submittedName>
        <fullName evidence="2">Uncharacterized protein</fullName>
    </submittedName>
</protein>
<dbReference type="Proteomes" id="UP000663845">
    <property type="component" value="Unassembled WGS sequence"/>
</dbReference>
<gene>
    <name evidence="3" type="ORF">JYZ213_LOCUS42096</name>
    <name evidence="5" type="ORF">OKA104_LOCUS31001</name>
    <name evidence="4" type="ORF">OXD698_LOCUS18812</name>
    <name evidence="2" type="ORF">VCS650_LOCUS30581</name>
</gene>
<feature type="compositionally biased region" description="Polar residues" evidence="1">
    <location>
        <begin position="462"/>
        <end position="474"/>
    </location>
</feature>
<feature type="region of interest" description="Disordered" evidence="1">
    <location>
        <begin position="462"/>
        <end position="505"/>
    </location>
</feature>
<dbReference type="EMBL" id="CAJNOG010001864">
    <property type="protein sequence ID" value="CAF1476124.1"/>
    <property type="molecule type" value="Genomic_DNA"/>
</dbReference>
<evidence type="ECO:0000313" key="5">
    <source>
        <dbReference type="EMBL" id="CAF4021608.1"/>
    </source>
</evidence>
<dbReference type="EMBL" id="CAJNON010000501">
    <property type="protein sequence ID" value="CAF1292378.1"/>
    <property type="molecule type" value="Genomic_DNA"/>
</dbReference>
<comment type="caution">
    <text evidence="2">The sequence shown here is derived from an EMBL/GenBank/DDBJ whole genome shotgun (WGS) entry which is preliminary data.</text>
</comment>
<feature type="compositionally biased region" description="Low complexity" evidence="1">
    <location>
        <begin position="475"/>
        <end position="486"/>
    </location>
</feature>
<organism evidence="2 6">
    <name type="scientific">Adineta steineri</name>
    <dbReference type="NCBI Taxonomy" id="433720"/>
    <lineage>
        <taxon>Eukaryota</taxon>
        <taxon>Metazoa</taxon>
        <taxon>Spiralia</taxon>
        <taxon>Gnathifera</taxon>
        <taxon>Rotifera</taxon>
        <taxon>Eurotatoria</taxon>
        <taxon>Bdelloidea</taxon>
        <taxon>Adinetida</taxon>
        <taxon>Adinetidae</taxon>
        <taxon>Adineta</taxon>
    </lineage>
</organism>